<evidence type="ECO:0000256" key="7">
    <source>
        <dbReference type="RuleBase" id="RU363032"/>
    </source>
</evidence>
<organism evidence="9 10">
    <name type="scientific">candidate division TA06 bacterium 34_109</name>
    <dbReference type="NCBI Taxonomy" id="1635277"/>
    <lineage>
        <taxon>Bacteria</taxon>
        <taxon>Bacteria division TA06</taxon>
    </lineage>
</organism>
<keyword evidence="6 7" id="KW-0472">Membrane</keyword>
<evidence type="ECO:0000259" key="8">
    <source>
        <dbReference type="PROSITE" id="PS50928"/>
    </source>
</evidence>
<evidence type="ECO:0000256" key="2">
    <source>
        <dbReference type="ARBA" id="ARBA00022448"/>
    </source>
</evidence>
<evidence type="ECO:0000256" key="5">
    <source>
        <dbReference type="ARBA" id="ARBA00022989"/>
    </source>
</evidence>
<accession>A0A101I140</accession>
<feature type="domain" description="ABC transmembrane type-1" evidence="8">
    <location>
        <begin position="67"/>
        <end position="301"/>
    </location>
</feature>
<gene>
    <name evidence="9" type="ORF">XE03_1046</name>
</gene>
<keyword evidence="3" id="KW-1003">Cell membrane</keyword>
<evidence type="ECO:0000256" key="3">
    <source>
        <dbReference type="ARBA" id="ARBA00022475"/>
    </source>
</evidence>
<dbReference type="PROSITE" id="PS50928">
    <property type="entry name" value="ABC_TM1"/>
    <property type="match status" value="1"/>
</dbReference>
<feature type="transmembrane region" description="Helical" evidence="7">
    <location>
        <begin position="280"/>
        <end position="300"/>
    </location>
</feature>
<dbReference type="Gene3D" id="1.10.3720.10">
    <property type="entry name" value="MetI-like"/>
    <property type="match status" value="1"/>
</dbReference>
<dbReference type="GO" id="GO:0055085">
    <property type="term" value="P:transmembrane transport"/>
    <property type="evidence" value="ECO:0007669"/>
    <property type="project" value="InterPro"/>
</dbReference>
<dbReference type="GO" id="GO:0005886">
    <property type="term" value="C:plasma membrane"/>
    <property type="evidence" value="ECO:0007669"/>
    <property type="project" value="UniProtKB-SubCell"/>
</dbReference>
<evidence type="ECO:0000313" key="10">
    <source>
        <dbReference type="Proteomes" id="UP000053467"/>
    </source>
</evidence>
<dbReference type="Proteomes" id="UP000053467">
    <property type="component" value="Unassembled WGS sequence"/>
</dbReference>
<comment type="similarity">
    <text evidence="7">Belongs to the binding-protein-dependent transport system permease family.</text>
</comment>
<evidence type="ECO:0000313" key="9">
    <source>
        <dbReference type="EMBL" id="KUK87096.1"/>
    </source>
</evidence>
<dbReference type="PANTHER" id="PTHR30193:SF37">
    <property type="entry name" value="INNER MEMBRANE ABC TRANSPORTER PERMEASE PROTEIN YCJO"/>
    <property type="match status" value="1"/>
</dbReference>
<feature type="transmembrane region" description="Helical" evidence="7">
    <location>
        <begin position="71"/>
        <end position="92"/>
    </location>
</feature>
<dbReference type="Pfam" id="PF00528">
    <property type="entry name" value="BPD_transp_1"/>
    <property type="match status" value="1"/>
</dbReference>
<feature type="transmembrane region" description="Helical" evidence="7">
    <location>
        <begin position="171"/>
        <end position="196"/>
    </location>
</feature>
<comment type="caution">
    <text evidence="9">The sequence shown here is derived from an EMBL/GenBank/DDBJ whole genome shotgun (WGS) entry which is preliminary data.</text>
</comment>
<evidence type="ECO:0000256" key="1">
    <source>
        <dbReference type="ARBA" id="ARBA00004651"/>
    </source>
</evidence>
<protein>
    <submittedName>
        <fullName evidence="9">ABC-type sugar transport system permease component</fullName>
    </submittedName>
</protein>
<dbReference type="InterPro" id="IPR000515">
    <property type="entry name" value="MetI-like"/>
</dbReference>
<evidence type="ECO:0000256" key="6">
    <source>
        <dbReference type="ARBA" id="ARBA00023136"/>
    </source>
</evidence>
<evidence type="ECO:0000256" key="4">
    <source>
        <dbReference type="ARBA" id="ARBA00022692"/>
    </source>
</evidence>
<dbReference type="InterPro" id="IPR051393">
    <property type="entry name" value="ABC_transporter_permease"/>
</dbReference>
<keyword evidence="4 7" id="KW-0812">Transmembrane</keyword>
<comment type="subcellular location">
    <subcellularLocation>
        <location evidence="1 7">Cell membrane</location>
        <topology evidence="1 7">Multi-pass membrane protein</topology>
    </subcellularLocation>
</comment>
<dbReference type="InterPro" id="IPR035906">
    <property type="entry name" value="MetI-like_sf"/>
</dbReference>
<keyword evidence="9" id="KW-0762">Sugar transport</keyword>
<keyword evidence="5 7" id="KW-1133">Transmembrane helix</keyword>
<reference evidence="10" key="1">
    <citation type="journal article" date="2015" name="MBio">
        <title>Genome-Resolved Metagenomic Analysis Reveals Roles for Candidate Phyla and Other Microbial Community Members in Biogeochemical Transformations in Oil Reservoirs.</title>
        <authorList>
            <person name="Hu P."/>
            <person name="Tom L."/>
            <person name="Singh A."/>
            <person name="Thomas B.C."/>
            <person name="Baker B.J."/>
            <person name="Piceno Y.M."/>
            <person name="Andersen G.L."/>
            <person name="Banfield J.F."/>
        </authorList>
    </citation>
    <scope>NUCLEOTIDE SEQUENCE [LARGE SCALE GENOMIC DNA]</scope>
</reference>
<feature type="transmembrane region" description="Helical" evidence="7">
    <location>
        <begin position="104"/>
        <end position="124"/>
    </location>
</feature>
<keyword evidence="2 7" id="KW-0813">Transport</keyword>
<feature type="transmembrane region" description="Helical" evidence="7">
    <location>
        <begin position="12"/>
        <end position="38"/>
    </location>
</feature>
<name>A0A101I140_UNCT6</name>
<dbReference type="CDD" id="cd06261">
    <property type="entry name" value="TM_PBP2"/>
    <property type="match status" value="1"/>
</dbReference>
<proteinExistence type="inferred from homology"/>
<sequence length="312" mass="36005">MNERRKFLKAFLFLLPALVILIIFRFLPIVLSFFISFFNWGIAGKGSFVGLGNYIEIFKDEKFYQSLLNTLWYVLTVLPGTIIISMFIAVLLNQKIKFKGFFRTTYFLPEVTSIIAISFVWKWIYHPKIGIANYILTSLGMSPLKWLEESRGIFEMIFQRDLPKLLEGPSLALFSLSIMTIWKSIGYNVIIFLAGLQNIPEHYYESAKIDGANVWQTFRHITLPLLSPTTFYVFIMTTITSFQVFAPVWMMTGPPAGGPLGTTNVIVYYLYDMAFNYGKYGYGTSIAFILFLIILFLTIVQKKYGEKNVFYE</sequence>
<dbReference type="PANTHER" id="PTHR30193">
    <property type="entry name" value="ABC TRANSPORTER PERMEASE PROTEIN"/>
    <property type="match status" value="1"/>
</dbReference>
<dbReference type="AlphaFoldDB" id="A0A101I140"/>
<dbReference type="EMBL" id="LGGX01000008">
    <property type="protein sequence ID" value="KUK87096.1"/>
    <property type="molecule type" value="Genomic_DNA"/>
</dbReference>
<dbReference type="SUPFAM" id="SSF161098">
    <property type="entry name" value="MetI-like"/>
    <property type="match status" value="1"/>
</dbReference>